<dbReference type="PANTHER" id="PTHR21531:SF0">
    <property type="entry name" value="PROTEIN LTV1 HOMOLOG"/>
    <property type="match status" value="1"/>
</dbReference>
<dbReference type="EMBL" id="PJQM01000137">
    <property type="protein sequence ID" value="RCI06521.1"/>
    <property type="molecule type" value="Genomic_DNA"/>
</dbReference>
<name>A0A367KWF0_RHIST</name>
<proteinExistence type="inferred from homology"/>
<keyword evidence="4" id="KW-1185">Reference proteome</keyword>
<dbReference type="GO" id="GO:0042274">
    <property type="term" value="P:ribosomal small subunit biogenesis"/>
    <property type="evidence" value="ECO:0007669"/>
    <property type="project" value="InterPro"/>
</dbReference>
<feature type="compositionally biased region" description="Acidic residues" evidence="2">
    <location>
        <begin position="459"/>
        <end position="475"/>
    </location>
</feature>
<evidence type="ECO:0000313" key="4">
    <source>
        <dbReference type="Proteomes" id="UP000253551"/>
    </source>
</evidence>
<reference evidence="3 4" key="1">
    <citation type="journal article" date="2018" name="G3 (Bethesda)">
        <title>Phylogenetic and Phylogenomic Definition of Rhizopus Species.</title>
        <authorList>
            <person name="Gryganskyi A.P."/>
            <person name="Golan J."/>
            <person name="Dolatabadi S."/>
            <person name="Mondo S."/>
            <person name="Robb S."/>
            <person name="Idnurm A."/>
            <person name="Muszewska A."/>
            <person name="Steczkiewicz K."/>
            <person name="Masonjones S."/>
            <person name="Liao H.L."/>
            <person name="Gajdeczka M.T."/>
            <person name="Anike F."/>
            <person name="Vuek A."/>
            <person name="Anishchenko I.M."/>
            <person name="Voigt K."/>
            <person name="de Hoog G.S."/>
            <person name="Smith M.E."/>
            <person name="Heitman J."/>
            <person name="Vilgalys R."/>
            <person name="Stajich J.E."/>
        </authorList>
    </citation>
    <scope>NUCLEOTIDE SEQUENCE [LARGE SCALE GENOMIC DNA]</scope>
    <source>
        <strain evidence="3 4">LSU 92-RS-03</strain>
    </source>
</reference>
<dbReference type="STRING" id="4846.A0A367KWF0"/>
<feature type="region of interest" description="Disordered" evidence="2">
    <location>
        <begin position="420"/>
        <end position="542"/>
    </location>
</feature>
<dbReference type="PANTHER" id="PTHR21531">
    <property type="entry name" value="LOW-TEMPERATURE VIABILITY PROTEIN LTV1-RELATED"/>
    <property type="match status" value="1"/>
</dbReference>
<protein>
    <recommendedName>
        <fullName evidence="5">Low temperature viability protein</fullName>
    </recommendedName>
</protein>
<dbReference type="InterPro" id="IPR007307">
    <property type="entry name" value="Ltv1"/>
</dbReference>
<dbReference type="Pfam" id="PF04180">
    <property type="entry name" value="LTV"/>
    <property type="match status" value="1"/>
</dbReference>
<evidence type="ECO:0000313" key="3">
    <source>
        <dbReference type="EMBL" id="RCI06521.1"/>
    </source>
</evidence>
<gene>
    <name evidence="3" type="ORF">CU098_013708</name>
</gene>
<feature type="compositionally biased region" description="Polar residues" evidence="2">
    <location>
        <begin position="270"/>
        <end position="283"/>
    </location>
</feature>
<evidence type="ECO:0008006" key="5">
    <source>
        <dbReference type="Google" id="ProtNLM"/>
    </source>
</evidence>
<feature type="compositionally biased region" description="Acidic residues" evidence="2">
    <location>
        <begin position="298"/>
        <end position="314"/>
    </location>
</feature>
<accession>A0A367KWF0</accession>
<dbReference type="AlphaFoldDB" id="A0A367KWF0"/>
<dbReference type="GO" id="GO:0000056">
    <property type="term" value="P:ribosomal small subunit export from nucleus"/>
    <property type="evidence" value="ECO:0007669"/>
    <property type="project" value="TreeGrafter"/>
</dbReference>
<feature type="compositionally biased region" description="Acidic residues" evidence="2">
    <location>
        <begin position="258"/>
        <end position="267"/>
    </location>
</feature>
<dbReference type="GO" id="GO:0030688">
    <property type="term" value="C:preribosome, small subunit precursor"/>
    <property type="evidence" value="ECO:0007669"/>
    <property type="project" value="TreeGrafter"/>
</dbReference>
<comment type="caution">
    <text evidence="3">The sequence shown here is derived from an EMBL/GenBank/DDBJ whole genome shotgun (WGS) entry which is preliminary data.</text>
</comment>
<feature type="region of interest" description="Disordered" evidence="2">
    <location>
        <begin position="254"/>
        <end position="283"/>
    </location>
</feature>
<dbReference type="GO" id="GO:0005829">
    <property type="term" value="C:cytosol"/>
    <property type="evidence" value="ECO:0007669"/>
    <property type="project" value="TreeGrafter"/>
</dbReference>
<comment type="similarity">
    <text evidence="1">Belongs to the LTV1 family.</text>
</comment>
<feature type="compositionally biased region" description="Basic and acidic residues" evidence="2">
    <location>
        <begin position="485"/>
        <end position="525"/>
    </location>
</feature>
<dbReference type="OrthoDB" id="5852896at2759"/>
<feature type="region of interest" description="Disordered" evidence="2">
    <location>
        <begin position="298"/>
        <end position="318"/>
    </location>
</feature>
<dbReference type="Proteomes" id="UP000253551">
    <property type="component" value="Unassembled WGS sequence"/>
</dbReference>
<dbReference type="GO" id="GO:0005634">
    <property type="term" value="C:nucleus"/>
    <property type="evidence" value="ECO:0007669"/>
    <property type="project" value="TreeGrafter"/>
</dbReference>
<organism evidence="3 4">
    <name type="scientific">Rhizopus stolonifer</name>
    <name type="common">Rhizopus nigricans</name>
    <dbReference type="NCBI Taxonomy" id="4846"/>
    <lineage>
        <taxon>Eukaryota</taxon>
        <taxon>Fungi</taxon>
        <taxon>Fungi incertae sedis</taxon>
        <taxon>Mucoromycota</taxon>
        <taxon>Mucoromycotina</taxon>
        <taxon>Mucoromycetes</taxon>
        <taxon>Mucorales</taxon>
        <taxon>Mucorineae</taxon>
        <taxon>Rhizopodaceae</taxon>
        <taxon>Rhizopus</taxon>
    </lineage>
</organism>
<evidence type="ECO:0000256" key="1">
    <source>
        <dbReference type="ARBA" id="ARBA00009078"/>
    </source>
</evidence>
<evidence type="ECO:0000256" key="2">
    <source>
        <dbReference type="SAM" id="MobiDB-lite"/>
    </source>
</evidence>
<sequence>MGKKPFLDKKSAKHFHVVHRSQKDPLINDSDAPDRVLQEVLPSNQLKFKTQDEIDRIKAKPKKLTQDEIDQRIGQAALHGIFYDDSEYDYTQHLKPIGGIDTVFLEAPSAKKEKPKTMDESIFKDDLDRPQKNPNLFELPTNVLPSNVEMNVGVMNQSTGLDNGLQPDMDPRLREVLEALSDEEYVDDDLDDDFFENLNGEGEPYDPADDIEDEEYYDSEEEYEHVDNEQEQADEGNYDWEAAFKKFKINQERKNAGSDDEFDDEFDGQSRATGFSVSSSTMHRNTQLRLLDDRFEKIEEEYEDDEDEDEEIDGEERADFDAILDDFLEKYEIVGKKMQPKLEGESSTQKLDTIRQSFIKPEIKEEEQRTRVKLTREALEAASKTPLTREALNDMPQRPTEKKRATWDCQTIISTYSNLENHPSLINDKGPQKRIRIDPKTGMPVLVEVERKQKKKESEEIDEKEEEEEEEENEIIPENKGAARSKAESKDEKKARKNAAKEAKKNRREEKKTNQAMFKNEENRQKRVLQQQRQAKAATHIP</sequence>
<feature type="region of interest" description="Disordered" evidence="2">
    <location>
        <begin position="378"/>
        <end position="406"/>
    </location>
</feature>